<gene>
    <name evidence="1" type="ORF">UFOVP298_39</name>
    <name evidence="2" type="ORF">UFOVP572_52</name>
</gene>
<name>A0A6J5LTC9_9CAUD</name>
<evidence type="ECO:0000313" key="1">
    <source>
        <dbReference type="EMBL" id="CAB4136256.1"/>
    </source>
</evidence>
<evidence type="ECO:0000313" key="2">
    <source>
        <dbReference type="EMBL" id="CAB4150895.1"/>
    </source>
</evidence>
<dbReference type="EMBL" id="LR796552">
    <property type="protein sequence ID" value="CAB4150895.1"/>
    <property type="molecule type" value="Genomic_DNA"/>
</dbReference>
<reference evidence="1" key="1">
    <citation type="submission" date="2020-04" db="EMBL/GenBank/DDBJ databases">
        <authorList>
            <person name="Chiriac C."/>
            <person name="Salcher M."/>
            <person name="Ghai R."/>
            <person name="Kavagutti S V."/>
        </authorList>
    </citation>
    <scope>NUCLEOTIDE SEQUENCE</scope>
</reference>
<accession>A0A6J5LTC9</accession>
<protein>
    <submittedName>
        <fullName evidence="1">Uncharacterized protein</fullName>
    </submittedName>
</protein>
<proteinExistence type="predicted"/>
<sequence>MTQKERAAYGFAGKNHIWDQVVETIQQMQEQLWMTAVGNGNKGEDRIHACGQADGVNLVYSTLLTLRTEALKLNGLTDEKDLA</sequence>
<dbReference type="EMBL" id="LR796309">
    <property type="protein sequence ID" value="CAB4136256.1"/>
    <property type="molecule type" value="Genomic_DNA"/>
</dbReference>
<organism evidence="1">
    <name type="scientific">uncultured Caudovirales phage</name>
    <dbReference type="NCBI Taxonomy" id="2100421"/>
    <lineage>
        <taxon>Viruses</taxon>
        <taxon>Duplodnaviria</taxon>
        <taxon>Heunggongvirae</taxon>
        <taxon>Uroviricota</taxon>
        <taxon>Caudoviricetes</taxon>
        <taxon>Peduoviridae</taxon>
        <taxon>Maltschvirus</taxon>
        <taxon>Maltschvirus maltsch</taxon>
    </lineage>
</organism>